<dbReference type="CDD" id="cd04301">
    <property type="entry name" value="NAT_SF"/>
    <property type="match status" value="1"/>
</dbReference>
<dbReference type="SUPFAM" id="SSF55729">
    <property type="entry name" value="Acyl-CoA N-acyltransferases (Nat)"/>
    <property type="match status" value="1"/>
</dbReference>
<name>A0ABW2AKE2_9MICO</name>
<dbReference type="EMBL" id="JBHSWH010000001">
    <property type="protein sequence ID" value="MFC6707245.1"/>
    <property type="molecule type" value="Genomic_DNA"/>
</dbReference>
<dbReference type="PANTHER" id="PTHR43877:SF2">
    <property type="entry name" value="AMINOALKYLPHOSPHONATE N-ACETYLTRANSFERASE-RELATED"/>
    <property type="match status" value="1"/>
</dbReference>
<protein>
    <submittedName>
        <fullName evidence="4">GNAT family N-acetyltransferase</fullName>
        <ecNumber evidence="4">2.3.1.-</ecNumber>
    </submittedName>
</protein>
<dbReference type="EC" id="2.3.1.-" evidence="4"/>
<organism evidence="4 5">
    <name type="scientific">Flexivirga alba</name>
    <dbReference type="NCBI Taxonomy" id="702742"/>
    <lineage>
        <taxon>Bacteria</taxon>
        <taxon>Bacillati</taxon>
        <taxon>Actinomycetota</taxon>
        <taxon>Actinomycetes</taxon>
        <taxon>Micrococcales</taxon>
        <taxon>Dermacoccaceae</taxon>
        <taxon>Flexivirga</taxon>
    </lineage>
</organism>
<dbReference type="InterPro" id="IPR016181">
    <property type="entry name" value="Acyl_CoA_acyltransferase"/>
</dbReference>
<dbReference type="InterPro" id="IPR000182">
    <property type="entry name" value="GNAT_dom"/>
</dbReference>
<reference evidence="5" key="1">
    <citation type="journal article" date="2019" name="Int. J. Syst. Evol. Microbiol.">
        <title>The Global Catalogue of Microorganisms (GCM) 10K type strain sequencing project: providing services to taxonomists for standard genome sequencing and annotation.</title>
        <authorList>
            <consortium name="The Broad Institute Genomics Platform"/>
            <consortium name="The Broad Institute Genome Sequencing Center for Infectious Disease"/>
            <person name="Wu L."/>
            <person name="Ma J."/>
        </authorList>
    </citation>
    <scope>NUCLEOTIDE SEQUENCE [LARGE SCALE GENOMIC DNA]</scope>
    <source>
        <strain evidence="5">CCUG 58127</strain>
    </source>
</reference>
<evidence type="ECO:0000256" key="2">
    <source>
        <dbReference type="ARBA" id="ARBA00023315"/>
    </source>
</evidence>
<gene>
    <name evidence="4" type="ORF">ACFQDH_18790</name>
</gene>
<feature type="domain" description="N-acetyltransferase" evidence="3">
    <location>
        <begin position="7"/>
        <end position="174"/>
    </location>
</feature>
<evidence type="ECO:0000313" key="5">
    <source>
        <dbReference type="Proteomes" id="UP001596298"/>
    </source>
</evidence>
<dbReference type="RefSeq" id="WP_382403915.1">
    <property type="nucleotide sequence ID" value="NZ_JBHSWH010000001.1"/>
</dbReference>
<dbReference type="Gene3D" id="3.40.630.30">
    <property type="match status" value="1"/>
</dbReference>
<evidence type="ECO:0000259" key="3">
    <source>
        <dbReference type="PROSITE" id="PS51186"/>
    </source>
</evidence>
<dbReference type="Proteomes" id="UP001596298">
    <property type="component" value="Unassembled WGS sequence"/>
</dbReference>
<evidence type="ECO:0000256" key="1">
    <source>
        <dbReference type="ARBA" id="ARBA00022679"/>
    </source>
</evidence>
<dbReference type="InterPro" id="IPR050832">
    <property type="entry name" value="Bact_Acetyltransf"/>
</dbReference>
<sequence>MTTSEQPVIRRPTAAEVPDLPEIETESHRLYDLVGMSLVAAGNEPDLAGLQTAHAAGNLLIADCDGVVAGFIECRPIDETLYVAGVSIRSRFGRRGIGAMLLAAAECLAHAQDLTRLSLTTFRDVPWNAPYYQRLGWRGLAEAATPSGLAAIRARQREAGYERWPRVTMIKNLPDTQRP</sequence>
<dbReference type="PANTHER" id="PTHR43877">
    <property type="entry name" value="AMINOALKYLPHOSPHONATE N-ACETYLTRANSFERASE-RELATED-RELATED"/>
    <property type="match status" value="1"/>
</dbReference>
<keyword evidence="5" id="KW-1185">Reference proteome</keyword>
<dbReference type="GO" id="GO:0016746">
    <property type="term" value="F:acyltransferase activity"/>
    <property type="evidence" value="ECO:0007669"/>
    <property type="project" value="UniProtKB-KW"/>
</dbReference>
<comment type="caution">
    <text evidence="4">The sequence shown here is derived from an EMBL/GenBank/DDBJ whole genome shotgun (WGS) entry which is preliminary data.</text>
</comment>
<dbReference type="PROSITE" id="PS51186">
    <property type="entry name" value="GNAT"/>
    <property type="match status" value="1"/>
</dbReference>
<accession>A0ABW2AKE2</accession>
<proteinExistence type="predicted"/>
<evidence type="ECO:0000313" key="4">
    <source>
        <dbReference type="EMBL" id="MFC6707245.1"/>
    </source>
</evidence>
<keyword evidence="1 4" id="KW-0808">Transferase</keyword>
<keyword evidence="2 4" id="KW-0012">Acyltransferase</keyword>
<dbReference type="Pfam" id="PF00583">
    <property type="entry name" value="Acetyltransf_1"/>
    <property type="match status" value="1"/>
</dbReference>